<evidence type="ECO:0000256" key="1">
    <source>
        <dbReference type="SAM" id="MobiDB-lite"/>
    </source>
</evidence>
<feature type="compositionally biased region" description="Basic residues" evidence="1">
    <location>
        <begin position="23"/>
        <end position="32"/>
    </location>
</feature>
<gene>
    <name evidence="2" type="ORF">RUM44_010476</name>
</gene>
<sequence>MSDPIWRFGRESKTRAEDEKKYQGKRNHKKNQSKVVVVEDIRNIGGRYDTPEEGSQENKNDVVVATIRVDYFVVDHLSTLLGELSDPHHNL</sequence>
<feature type="compositionally biased region" description="Basic and acidic residues" evidence="1">
    <location>
        <begin position="8"/>
        <end position="22"/>
    </location>
</feature>
<keyword evidence="3" id="KW-1185">Reference proteome</keyword>
<feature type="region of interest" description="Disordered" evidence="1">
    <location>
        <begin position="1"/>
        <end position="33"/>
    </location>
</feature>
<protein>
    <submittedName>
        <fullName evidence="2">Uncharacterized protein</fullName>
    </submittedName>
</protein>
<organism evidence="2 3">
    <name type="scientific">Polyplax serrata</name>
    <name type="common">Common mouse louse</name>
    <dbReference type="NCBI Taxonomy" id="468196"/>
    <lineage>
        <taxon>Eukaryota</taxon>
        <taxon>Metazoa</taxon>
        <taxon>Ecdysozoa</taxon>
        <taxon>Arthropoda</taxon>
        <taxon>Hexapoda</taxon>
        <taxon>Insecta</taxon>
        <taxon>Pterygota</taxon>
        <taxon>Neoptera</taxon>
        <taxon>Paraneoptera</taxon>
        <taxon>Psocodea</taxon>
        <taxon>Troctomorpha</taxon>
        <taxon>Phthiraptera</taxon>
        <taxon>Anoplura</taxon>
        <taxon>Polyplacidae</taxon>
        <taxon>Polyplax</taxon>
    </lineage>
</organism>
<evidence type="ECO:0000313" key="2">
    <source>
        <dbReference type="EMBL" id="KAK6627994.1"/>
    </source>
</evidence>
<accession>A0ABR1AVM3</accession>
<dbReference type="Proteomes" id="UP001359485">
    <property type="component" value="Unassembled WGS sequence"/>
</dbReference>
<evidence type="ECO:0000313" key="3">
    <source>
        <dbReference type="Proteomes" id="UP001359485"/>
    </source>
</evidence>
<dbReference type="EMBL" id="JAWJWF010000045">
    <property type="protein sequence ID" value="KAK6627994.1"/>
    <property type="molecule type" value="Genomic_DNA"/>
</dbReference>
<proteinExistence type="predicted"/>
<name>A0ABR1AVM3_POLSC</name>
<reference evidence="2 3" key="1">
    <citation type="submission" date="2023-09" db="EMBL/GenBank/DDBJ databases">
        <title>Genomes of two closely related lineages of the louse Polyplax serrata with different host specificities.</title>
        <authorList>
            <person name="Martinu J."/>
            <person name="Tarabai H."/>
            <person name="Stefka J."/>
            <person name="Hypsa V."/>
        </authorList>
    </citation>
    <scope>NUCLEOTIDE SEQUENCE [LARGE SCALE GENOMIC DNA]</scope>
    <source>
        <strain evidence="2">98ZLc_SE</strain>
    </source>
</reference>
<comment type="caution">
    <text evidence="2">The sequence shown here is derived from an EMBL/GenBank/DDBJ whole genome shotgun (WGS) entry which is preliminary data.</text>
</comment>